<dbReference type="AlphaFoldDB" id="A0A015K6K2"/>
<feature type="compositionally biased region" description="Basic and acidic residues" evidence="1">
    <location>
        <begin position="96"/>
        <end position="111"/>
    </location>
</feature>
<comment type="caution">
    <text evidence="2">The sequence shown here is derived from an EMBL/GenBank/DDBJ whole genome shotgun (WGS) entry which is preliminary data.</text>
</comment>
<evidence type="ECO:0000313" key="3">
    <source>
        <dbReference type="Proteomes" id="UP000022910"/>
    </source>
</evidence>
<dbReference type="Proteomes" id="UP000022910">
    <property type="component" value="Unassembled WGS sequence"/>
</dbReference>
<dbReference type="EMBL" id="JEMT01012517">
    <property type="protein sequence ID" value="EXX75180.1"/>
    <property type="molecule type" value="Genomic_DNA"/>
</dbReference>
<accession>A0A015K6K2</accession>
<feature type="compositionally biased region" description="Basic residues" evidence="1">
    <location>
        <begin position="30"/>
        <end position="41"/>
    </location>
</feature>
<name>A0A015K6K2_RHIIW</name>
<protein>
    <submittedName>
        <fullName evidence="2">Uncharacterized protein</fullName>
    </submittedName>
</protein>
<keyword evidence="3" id="KW-1185">Reference proteome</keyword>
<organism evidence="2 3">
    <name type="scientific">Rhizophagus irregularis (strain DAOM 197198w)</name>
    <name type="common">Glomus intraradices</name>
    <dbReference type="NCBI Taxonomy" id="1432141"/>
    <lineage>
        <taxon>Eukaryota</taxon>
        <taxon>Fungi</taxon>
        <taxon>Fungi incertae sedis</taxon>
        <taxon>Mucoromycota</taxon>
        <taxon>Glomeromycotina</taxon>
        <taxon>Glomeromycetes</taxon>
        <taxon>Glomerales</taxon>
        <taxon>Glomeraceae</taxon>
        <taxon>Rhizophagus</taxon>
    </lineage>
</organism>
<dbReference type="HOGENOM" id="CLU_1120639_0_0_1"/>
<evidence type="ECO:0000256" key="1">
    <source>
        <dbReference type="SAM" id="MobiDB-lite"/>
    </source>
</evidence>
<reference evidence="2 3" key="1">
    <citation type="submission" date="2014-02" db="EMBL/GenBank/DDBJ databases">
        <title>Single nucleus genome sequencing reveals high similarity among nuclei of an endomycorrhizal fungus.</title>
        <authorList>
            <person name="Lin K."/>
            <person name="Geurts R."/>
            <person name="Zhang Z."/>
            <person name="Limpens E."/>
            <person name="Saunders D.G."/>
            <person name="Mu D."/>
            <person name="Pang E."/>
            <person name="Cao H."/>
            <person name="Cha H."/>
            <person name="Lin T."/>
            <person name="Zhou Q."/>
            <person name="Shang Y."/>
            <person name="Li Y."/>
            <person name="Ivanov S."/>
            <person name="Sharma T."/>
            <person name="Velzen R.V."/>
            <person name="Ruijter N.D."/>
            <person name="Aanen D.K."/>
            <person name="Win J."/>
            <person name="Kamoun S."/>
            <person name="Bisseling T."/>
            <person name="Huang S."/>
        </authorList>
    </citation>
    <scope>NUCLEOTIDE SEQUENCE [LARGE SCALE GENOMIC DNA]</scope>
    <source>
        <strain evidence="3">DAOM197198w</strain>
    </source>
</reference>
<sequence length="248" mass="26890">MTKARKSPKPAKASKPAKTNVSNETQAAKGRGRGGRGRGRAKAVTEPIEPIEPIEHVPNASGRGGRGRSKVKAVTKPIKPVEPEHAPIASGGGGCGRDRDRGHGKTNKPVESDVSTTIKDKTGHSGKSSPNVITVHDDDPIYDDPPDDFSTSELPERSQFGRNDYFTLDYSAILDESNEDNYELETTGASTSKPAKVTFKKEIYLQILPKINVNELKAESLVYFNYQKVKTGKVVVVGFTDNMLCVPE</sequence>
<feature type="region of interest" description="Disordered" evidence="1">
    <location>
        <begin position="1"/>
        <end position="140"/>
    </location>
</feature>
<dbReference type="STRING" id="1432141.A0A015K6K2"/>
<evidence type="ECO:0000313" key="2">
    <source>
        <dbReference type="EMBL" id="EXX75180.1"/>
    </source>
</evidence>
<proteinExistence type="predicted"/>
<gene>
    <name evidence="2" type="ORF">RirG_044010</name>
</gene>